<evidence type="ECO:0000313" key="3">
    <source>
        <dbReference type="Proteomes" id="UP000294856"/>
    </source>
</evidence>
<proteinExistence type="predicted"/>
<dbReference type="Proteomes" id="UP000294856">
    <property type="component" value="Unassembled WGS sequence"/>
</dbReference>
<organism evidence="2 3">
    <name type="scientific">Nocardia alba</name>
    <dbReference type="NCBI Taxonomy" id="225051"/>
    <lineage>
        <taxon>Bacteria</taxon>
        <taxon>Bacillati</taxon>
        <taxon>Actinomycetota</taxon>
        <taxon>Actinomycetes</taxon>
        <taxon>Mycobacteriales</taxon>
        <taxon>Nocardiaceae</taxon>
        <taxon>Nocardia</taxon>
    </lineage>
</organism>
<dbReference type="OrthoDB" id="6048299at2"/>
<name>A0A4R1FHF2_9NOCA</name>
<keyword evidence="1" id="KW-0732">Signal</keyword>
<accession>A0A4R1FHF2</accession>
<comment type="caution">
    <text evidence="2">The sequence shown here is derived from an EMBL/GenBank/DDBJ whole genome shotgun (WGS) entry which is preliminary data.</text>
</comment>
<feature type="signal peptide" evidence="1">
    <location>
        <begin position="1"/>
        <end position="27"/>
    </location>
</feature>
<dbReference type="AlphaFoldDB" id="A0A4R1FHF2"/>
<evidence type="ECO:0008006" key="4">
    <source>
        <dbReference type="Google" id="ProtNLM"/>
    </source>
</evidence>
<gene>
    <name evidence="2" type="ORF">DFR71_5265</name>
</gene>
<keyword evidence="3" id="KW-1185">Reference proteome</keyword>
<sequence>MRPAILLVPSACIAVAIGIALPPAATAEPPGPHCHSSYDPCVPIASDVDCEGLGGDGPMFTGPVRVIGPDEYGLDDNNDGFGCELG</sequence>
<protein>
    <recommendedName>
        <fullName evidence="4">Excalibur calcium-binding domain-containing protein</fullName>
    </recommendedName>
</protein>
<dbReference type="STRING" id="1210063.GCA_001612665_06261"/>
<reference evidence="2 3" key="1">
    <citation type="submission" date="2019-03" db="EMBL/GenBank/DDBJ databases">
        <title>Genomic Encyclopedia of Type Strains, Phase IV (KMG-IV): sequencing the most valuable type-strain genomes for metagenomic binning, comparative biology and taxonomic classification.</title>
        <authorList>
            <person name="Goeker M."/>
        </authorList>
    </citation>
    <scope>NUCLEOTIDE SEQUENCE [LARGE SCALE GENOMIC DNA]</scope>
    <source>
        <strain evidence="2 3">DSM 44684</strain>
    </source>
</reference>
<dbReference type="EMBL" id="SMFR01000005">
    <property type="protein sequence ID" value="TCJ93420.1"/>
    <property type="molecule type" value="Genomic_DNA"/>
</dbReference>
<feature type="chain" id="PRO_5020631448" description="Excalibur calcium-binding domain-containing protein" evidence="1">
    <location>
        <begin position="28"/>
        <end position="86"/>
    </location>
</feature>
<evidence type="ECO:0000256" key="1">
    <source>
        <dbReference type="SAM" id="SignalP"/>
    </source>
</evidence>
<evidence type="ECO:0000313" key="2">
    <source>
        <dbReference type="EMBL" id="TCJ93420.1"/>
    </source>
</evidence>